<proteinExistence type="predicted"/>
<dbReference type="AlphaFoldDB" id="A0A561E7M5"/>
<dbReference type="PROSITE" id="PS51257">
    <property type="entry name" value="PROKAR_LIPOPROTEIN"/>
    <property type="match status" value="1"/>
</dbReference>
<accession>A0A561E7M5</accession>
<dbReference type="RefSeq" id="WP_145225014.1">
    <property type="nucleotide sequence ID" value="NZ_VIVQ01000001.1"/>
</dbReference>
<comment type="caution">
    <text evidence="2">The sequence shown here is derived from an EMBL/GenBank/DDBJ whole genome shotgun (WGS) entry which is preliminary data.</text>
</comment>
<name>A0A561E7M5_9MICO</name>
<protein>
    <recommendedName>
        <fullName evidence="4">Copper(I)-binding protein</fullName>
    </recommendedName>
</protein>
<sequence>MTPRLPRTAAKLARPAMGALTLVGTASVLSGCMYLSPAQTTVSYDAADGTSATIGSVQLQDVAIVSSAKGASGSMIGMATNNSTSAVQLTVTPSGGSAETVTIPGSTAVRLDGQTSGDSTQTVSPVEVANVTAIPGSFMAVTFQTADGGQNTVQVPVLLDQPPYGSASPSHPTYTPPSTSAVSEPPA</sequence>
<keyword evidence="3" id="KW-1185">Reference proteome</keyword>
<reference evidence="2 3" key="1">
    <citation type="submission" date="2019-06" db="EMBL/GenBank/DDBJ databases">
        <title>Sequencing the genomes of 1000 actinobacteria strains.</title>
        <authorList>
            <person name="Klenk H.-P."/>
        </authorList>
    </citation>
    <scope>NUCLEOTIDE SEQUENCE [LARGE SCALE GENOMIC DNA]</scope>
    <source>
        <strain evidence="2 3">DSM 19560</strain>
    </source>
</reference>
<dbReference type="OrthoDB" id="5147252at2"/>
<organism evidence="2 3">
    <name type="scientific">Rudaeicoccus suwonensis</name>
    <dbReference type="NCBI Taxonomy" id="657409"/>
    <lineage>
        <taxon>Bacteria</taxon>
        <taxon>Bacillati</taxon>
        <taxon>Actinomycetota</taxon>
        <taxon>Actinomycetes</taxon>
        <taxon>Micrococcales</taxon>
        <taxon>Dermacoccaceae</taxon>
        <taxon>Rudaeicoccus</taxon>
    </lineage>
</organism>
<gene>
    <name evidence="2" type="ORF">BKA23_0406</name>
</gene>
<evidence type="ECO:0000313" key="3">
    <source>
        <dbReference type="Proteomes" id="UP000318297"/>
    </source>
</evidence>
<evidence type="ECO:0000256" key="1">
    <source>
        <dbReference type="SAM" id="MobiDB-lite"/>
    </source>
</evidence>
<feature type="compositionally biased region" description="Low complexity" evidence="1">
    <location>
        <begin position="168"/>
        <end position="180"/>
    </location>
</feature>
<dbReference type="EMBL" id="VIVQ01000001">
    <property type="protein sequence ID" value="TWE11627.1"/>
    <property type="molecule type" value="Genomic_DNA"/>
</dbReference>
<feature type="region of interest" description="Disordered" evidence="1">
    <location>
        <begin position="160"/>
        <end position="187"/>
    </location>
</feature>
<dbReference type="Proteomes" id="UP000318297">
    <property type="component" value="Unassembled WGS sequence"/>
</dbReference>
<evidence type="ECO:0000313" key="2">
    <source>
        <dbReference type="EMBL" id="TWE11627.1"/>
    </source>
</evidence>
<evidence type="ECO:0008006" key="4">
    <source>
        <dbReference type="Google" id="ProtNLM"/>
    </source>
</evidence>